<evidence type="ECO:0000256" key="1">
    <source>
        <dbReference type="SAM" id="SignalP"/>
    </source>
</evidence>
<gene>
    <name evidence="2" type="ORF">C7S18_07885</name>
</gene>
<name>A0A2P1PQI9_9GAMM</name>
<accession>A0A2P1PQI9</accession>
<reference evidence="2 3" key="1">
    <citation type="submission" date="2018-03" db="EMBL/GenBank/DDBJ databases">
        <title>Ahniella affigens gen. nov., sp. nov., a gammaproteobacterium isolated from sandy soil near a stream.</title>
        <authorList>
            <person name="Ko Y."/>
            <person name="Kim J.-H."/>
        </authorList>
    </citation>
    <scope>NUCLEOTIDE SEQUENCE [LARGE SCALE GENOMIC DNA]</scope>
    <source>
        <strain evidence="2 3">D13</strain>
    </source>
</reference>
<evidence type="ECO:0000313" key="3">
    <source>
        <dbReference type="Proteomes" id="UP000241074"/>
    </source>
</evidence>
<dbReference type="RefSeq" id="WP_106891041.1">
    <property type="nucleotide sequence ID" value="NZ_CP027860.1"/>
</dbReference>
<proteinExistence type="predicted"/>
<feature type="signal peptide" evidence="1">
    <location>
        <begin position="1"/>
        <end position="17"/>
    </location>
</feature>
<keyword evidence="1" id="KW-0732">Signal</keyword>
<protein>
    <recommendedName>
        <fullName evidence="4">Cytochrome c family protein</fullName>
    </recommendedName>
</protein>
<dbReference type="Proteomes" id="UP000241074">
    <property type="component" value="Chromosome"/>
</dbReference>
<feature type="chain" id="PRO_5015182246" description="Cytochrome c family protein" evidence="1">
    <location>
        <begin position="18"/>
        <end position="509"/>
    </location>
</feature>
<evidence type="ECO:0008006" key="4">
    <source>
        <dbReference type="Google" id="ProtNLM"/>
    </source>
</evidence>
<dbReference type="AlphaFoldDB" id="A0A2P1PQI9"/>
<dbReference type="OrthoDB" id="280897at2"/>
<sequence>MKAALLVLAAISLDATAQSSGPVGCTYNQYGRVANGASLWPTTTFGIPAAQLPPFETNCLINQFAFNNFLYLAGNDGSGNPRFMSYVPWYDALPAKGVPVWTGTYTPLDGVQLSKAMNQTEAGNGFQLLDVANQTTSYDIRINQVYFNQIKNRQLYQQATLTAAANAFNQNSYSGGIWFPPTEIGDKTEGVIELKTAWRNFGAVISKLCPSDLMYCTVDDDGTAWGLVGFHLVQKTNTHGEFVWASFEHAGNAPDCSPGGANPVANFPADPTEPGQTMNVNKNYLNGVGKSGWNYFDYNDYLAAKGDRKSCPFPVKNVQAGAICLTWPGSGTAWQQVQVCRTDRMEKPANACVNLSQPHPNSLDIACLNQSVVNNSPSGLADYWRYYQLIGMQWVINGNTEGGAFGQGCFLYEDGDASSTNCPNYGKHGEGGSAPSYTRAGSTTMANTTLETWTQNFLYVTDPSNPQNVSSAADCFACHQPQTIAVPAQNGQPAFNQADMSHLLSRVQQ</sequence>
<evidence type="ECO:0000313" key="2">
    <source>
        <dbReference type="EMBL" id="AVP97116.1"/>
    </source>
</evidence>
<dbReference type="EMBL" id="CP027860">
    <property type="protein sequence ID" value="AVP97116.1"/>
    <property type="molecule type" value="Genomic_DNA"/>
</dbReference>
<organism evidence="2 3">
    <name type="scientific">Ahniella affigens</name>
    <dbReference type="NCBI Taxonomy" id="2021234"/>
    <lineage>
        <taxon>Bacteria</taxon>
        <taxon>Pseudomonadati</taxon>
        <taxon>Pseudomonadota</taxon>
        <taxon>Gammaproteobacteria</taxon>
        <taxon>Lysobacterales</taxon>
        <taxon>Rhodanobacteraceae</taxon>
        <taxon>Ahniella</taxon>
    </lineage>
</organism>
<dbReference type="KEGG" id="xba:C7S18_07885"/>
<keyword evidence="3" id="KW-1185">Reference proteome</keyword>
<reference evidence="2 3" key="2">
    <citation type="submission" date="2018-03" db="EMBL/GenBank/DDBJ databases">
        <authorList>
            <person name="Keele B.F."/>
        </authorList>
    </citation>
    <scope>NUCLEOTIDE SEQUENCE [LARGE SCALE GENOMIC DNA]</scope>
    <source>
        <strain evidence="2 3">D13</strain>
    </source>
</reference>